<protein>
    <submittedName>
        <fullName evidence="1">Uncharacterized protein</fullName>
    </submittedName>
</protein>
<gene>
    <name evidence="1" type="ORF">L484_001670</name>
</gene>
<dbReference type="AlphaFoldDB" id="W9RRF2"/>
<evidence type="ECO:0000313" key="2">
    <source>
        <dbReference type="Proteomes" id="UP000030645"/>
    </source>
</evidence>
<accession>W9RRF2</accession>
<reference evidence="2" key="1">
    <citation type="submission" date="2013-01" db="EMBL/GenBank/DDBJ databases">
        <title>Draft Genome Sequence of a Mulberry Tree, Morus notabilis C.K. Schneid.</title>
        <authorList>
            <person name="He N."/>
            <person name="Zhao S."/>
        </authorList>
    </citation>
    <scope>NUCLEOTIDE SEQUENCE</scope>
</reference>
<dbReference type="Proteomes" id="UP000030645">
    <property type="component" value="Unassembled WGS sequence"/>
</dbReference>
<evidence type="ECO:0000313" key="1">
    <source>
        <dbReference type="EMBL" id="EXC04505.1"/>
    </source>
</evidence>
<keyword evidence="2" id="KW-1185">Reference proteome</keyword>
<name>W9RRF2_9ROSA</name>
<proteinExistence type="predicted"/>
<dbReference type="EMBL" id="KE345476">
    <property type="protein sequence ID" value="EXC04505.1"/>
    <property type="molecule type" value="Genomic_DNA"/>
</dbReference>
<sequence>MFISNWVSISVEYTWHERLGGLNNGHLSIFHWLREVSSCEDGAEIGSALWVSGRQRSHVSPSYLMSEKVARSNSTGWLTRRSIALVDAHLPVHELHALISAVRDEI</sequence>
<organism evidence="1 2">
    <name type="scientific">Morus notabilis</name>
    <dbReference type="NCBI Taxonomy" id="981085"/>
    <lineage>
        <taxon>Eukaryota</taxon>
        <taxon>Viridiplantae</taxon>
        <taxon>Streptophyta</taxon>
        <taxon>Embryophyta</taxon>
        <taxon>Tracheophyta</taxon>
        <taxon>Spermatophyta</taxon>
        <taxon>Magnoliopsida</taxon>
        <taxon>eudicotyledons</taxon>
        <taxon>Gunneridae</taxon>
        <taxon>Pentapetalae</taxon>
        <taxon>rosids</taxon>
        <taxon>fabids</taxon>
        <taxon>Rosales</taxon>
        <taxon>Moraceae</taxon>
        <taxon>Moreae</taxon>
        <taxon>Morus</taxon>
    </lineage>
</organism>